<dbReference type="EMBL" id="JACHWZ010000009">
    <property type="protein sequence ID" value="MBB3061455.1"/>
    <property type="molecule type" value="Genomic_DNA"/>
</dbReference>
<feature type="region of interest" description="Disordered" evidence="1">
    <location>
        <begin position="69"/>
        <end position="103"/>
    </location>
</feature>
<reference evidence="2 3" key="1">
    <citation type="submission" date="2020-08" db="EMBL/GenBank/DDBJ databases">
        <title>Genomic Encyclopedia of Type Strains, Phase III (KMG-III): the genomes of soil and plant-associated and newly described type strains.</title>
        <authorList>
            <person name="Whitman W."/>
        </authorList>
    </citation>
    <scope>NUCLEOTIDE SEQUENCE [LARGE SCALE GENOMIC DNA]</scope>
    <source>
        <strain evidence="2 3">CECT 8799</strain>
    </source>
</reference>
<proteinExistence type="predicted"/>
<evidence type="ECO:0000313" key="3">
    <source>
        <dbReference type="Proteomes" id="UP000535937"/>
    </source>
</evidence>
<keyword evidence="3" id="KW-1185">Reference proteome</keyword>
<name>A0A7W4WBY8_9GAMM</name>
<dbReference type="RefSeq" id="WP_183459831.1">
    <property type="nucleotide sequence ID" value="NZ_JACHWZ010000009.1"/>
</dbReference>
<organism evidence="2 3">
    <name type="scientific">Microbulbifer rhizosphaerae</name>
    <dbReference type="NCBI Taxonomy" id="1562603"/>
    <lineage>
        <taxon>Bacteria</taxon>
        <taxon>Pseudomonadati</taxon>
        <taxon>Pseudomonadota</taxon>
        <taxon>Gammaproteobacteria</taxon>
        <taxon>Cellvibrionales</taxon>
        <taxon>Microbulbiferaceae</taxon>
        <taxon>Microbulbifer</taxon>
    </lineage>
</organism>
<feature type="compositionally biased region" description="Acidic residues" evidence="1">
    <location>
        <begin position="94"/>
        <end position="103"/>
    </location>
</feature>
<sequence length="103" mass="11493">MTQKRPEIGSWFENIDGGLLFEVVAVDDTIEVQYADGTLDEFDWEQWREMSLVPAAEPEDANAAYGLTVDDQSQNARGFSVPEDTNPLDHIEGEPFEGTDESP</sequence>
<dbReference type="Proteomes" id="UP000535937">
    <property type="component" value="Unassembled WGS sequence"/>
</dbReference>
<protein>
    <submittedName>
        <fullName evidence="2">Uncharacterized protein</fullName>
    </submittedName>
</protein>
<dbReference type="InterPro" id="IPR046651">
    <property type="entry name" value="DUF6763"/>
</dbReference>
<dbReference type="AlphaFoldDB" id="A0A7W4WBY8"/>
<evidence type="ECO:0000313" key="2">
    <source>
        <dbReference type="EMBL" id="MBB3061455.1"/>
    </source>
</evidence>
<comment type="caution">
    <text evidence="2">The sequence shown here is derived from an EMBL/GenBank/DDBJ whole genome shotgun (WGS) entry which is preliminary data.</text>
</comment>
<accession>A0A7W4WBY8</accession>
<evidence type="ECO:0000256" key="1">
    <source>
        <dbReference type="SAM" id="MobiDB-lite"/>
    </source>
</evidence>
<dbReference type="Pfam" id="PF20549">
    <property type="entry name" value="DUF6763"/>
    <property type="match status" value="1"/>
</dbReference>
<gene>
    <name evidence="2" type="ORF">FHS09_002288</name>
</gene>